<evidence type="ECO:0000256" key="2">
    <source>
        <dbReference type="ARBA" id="ARBA00023128"/>
    </source>
</evidence>
<dbReference type="Gene3D" id="1.10.10.140">
    <property type="entry name" value="Cytochrome c oxidase, subunit VIb"/>
    <property type="match status" value="1"/>
</dbReference>
<dbReference type="InterPro" id="IPR048280">
    <property type="entry name" value="COX6B-like"/>
</dbReference>
<proteinExistence type="predicted"/>
<keyword evidence="2" id="KW-0496">Mitochondrion</keyword>
<dbReference type="InParanoid" id="A0A1S3H4U3"/>
<reference evidence="5" key="1">
    <citation type="submission" date="2025-08" db="UniProtKB">
        <authorList>
            <consortium name="RefSeq"/>
        </authorList>
    </citation>
    <scope>IDENTIFICATION</scope>
    <source>
        <tissue evidence="5">Gonads</tissue>
    </source>
</reference>
<dbReference type="SUPFAM" id="SSF47694">
    <property type="entry name" value="Cytochrome c oxidase subunit h"/>
    <property type="match status" value="1"/>
</dbReference>
<sequence>MDRKVKDVLLNWDKSVPEEMMEEYKVEYKFDGVTPQPFDARFTTWNQMRLCWQNFADYQRCIKLKGKTYEPCKWFSNRYLSFCPAKKRNKLHFLVEEDAFASGKRPPPMLLEGDDGHDEH</sequence>
<dbReference type="KEGG" id="lak:106152194"/>
<organism evidence="4 5">
    <name type="scientific">Lingula anatina</name>
    <name type="common">Brachiopod</name>
    <name type="synonym">Lingula unguis</name>
    <dbReference type="NCBI Taxonomy" id="7574"/>
    <lineage>
        <taxon>Eukaryota</taxon>
        <taxon>Metazoa</taxon>
        <taxon>Spiralia</taxon>
        <taxon>Lophotrochozoa</taxon>
        <taxon>Brachiopoda</taxon>
        <taxon>Linguliformea</taxon>
        <taxon>Lingulata</taxon>
        <taxon>Lingulida</taxon>
        <taxon>Linguloidea</taxon>
        <taxon>Lingulidae</taxon>
        <taxon>Lingula</taxon>
    </lineage>
</organism>
<dbReference type="Pfam" id="PF02297">
    <property type="entry name" value="COX6B"/>
    <property type="match status" value="1"/>
</dbReference>
<evidence type="ECO:0000313" key="5">
    <source>
        <dbReference type="RefSeq" id="XP_013381150.1"/>
    </source>
</evidence>
<dbReference type="InterPro" id="IPR036549">
    <property type="entry name" value="CX6/COA6-like_sf"/>
</dbReference>
<accession>A0A1S3H4U3</accession>
<evidence type="ECO:0000256" key="3">
    <source>
        <dbReference type="ARBA" id="ARBA00023157"/>
    </source>
</evidence>
<dbReference type="FunCoup" id="A0A1S3H4U3">
    <property type="interactions" value="923"/>
</dbReference>
<comment type="subcellular location">
    <subcellularLocation>
        <location evidence="1">Mitochondrion</location>
    </subcellularLocation>
</comment>
<dbReference type="STRING" id="7574.A0A1S3H4U3"/>
<dbReference type="GO" id="GO:0045277">
    <property type="term" value="C:respiratory chain complex IV"/>
    <property type="evidence" value="ECO:0007669"/>
    <property type="project" value="InterPro"/>
</dbReference>
<dbReference type="PANTHER" id="PTHR11387">
    <property type="entry name" value="CYTOCHROME C OXIDASE SUBUNIT 6B"/>
    <property type="match status" value="1"/>
</dbReference>
<evidence type="ECO:0000256" key="1">
    <source>
        <dbReference type="ARBA" id="ARBA00004173"/>
    </source>
</evidence>
<protein>
    <submittedName>
        <fullName evidence="5">Cytochrome c oxidase subunit 6B1</fullName>
    </submittedName>
</protein>
<dbReference type="Proteomes" id="UP000085678">
    <property type="component" value="Unplaced"/>
</dbReference>
<dbReference type="RefSeq" id="XP_013381150.1">
    <property type="nucleotide sequence ID" value="XM_013525696.2"/>
</dbReference>
<dbReference type="InterPro" id="IPR003213">
    <property type="entry name" value="Cyt_c_oxidase_su6B"/>
</dbReference>
<dbReference type="AlphaFoldDB" id="A0A1S3H4U3"/>
<dbReference type="GeneID" id="106152194"/>
<dbReference type="GO" id="GO:0005739">
    <property type="term" value="C:mitochondrion"/>
    <property type="evidence" value="ECO:0007669"/>
    <property type="project" value="UniProtKB-SubCell"/>
</dbReference>
<evidence type="ECO:0000313" key="4">
    <source>
        <dbReference type="Proteomes" id="UP000085678"/>
    </source>
</evidence>
<keyword evidence="4" id="KW-1185">Reference proteome</keyword>
<name>A0A1S3H4U3_LINAN</name>
<gene>
    <name evidence="5" type="primary">LOC106152194</name>
</gene>
<dbReference type="OrthoDB" id="1107506at2759"/>
<keyword evidence="3" id="KW-1015">Disulfide bond</keyword>